<dbReference type="EMBL" id="CP013661">
    <property type="protein sequence ID" value="ALS79603.1"/>
    <property type="molecule type" value="Genomic_DNA"/>
</dbReference>
<accession>A0ABM5WZ17</accession>
<evidence type="ECO:0000313" key="2">
    <source>
        <dbReference type="EMBL" id="ALS79603.1"/>
    </source>
</evidence>
<keyword evidence="3" id="KW-1185">Reference proteome</keyword>
<dbReference type="RefSeq" id="WP_058386250.1">
    <property type="nucleotide sequence ID" value="NZ_CP013661.2"/>
</dbReference>
<dbReference type="Proteomes" id="UP000065533">
    <property type="component" value="Chromosome"/>
</dbReference>
<organism evidence="2 3">
    <name type="scientific">Planococcus kocurii</name>
    <dbReference type="NCBI Taxonomy" id="1374"/>
    <lineage>
        <taxon>Bacteria</taxon>
        <taxon>Bacillati</taxon>
        <taxon>Bacillota</taxon>
        <taxon>Bacilli</taxon>
        <taxon>Bacillales</taxon>
        <taxon>Caryophanaceae</taxon>
        <taxon>Planococcus</taxon>
    </lineage>
</organism>
<gene>
    <name evidence="2" type="ORF">AUO94_13640</name>
</gene>
<name>A0ABM5WZ17_9BACL</name>
<proteinExistence type="predicted"/>
<feature type="coiled-coil region" evidence="1">
    <location>
        <begin position="180"/>
        <end position="207"/>
    </location>
</feature>
<reference evidence="2" key="1">
    <citation type="submission" date="2016-01" db="EMBL/GenBank/DDBJ databases">
        <title>Complete genome of Planococcus kocurri type strain.</title>
        <authorList>
            <person name="See-Too W.S."/>
        </authorList>
    </citation>
    <scope>NUCLEOTIDE SEQUENCE [LARGE SCALE GENOMIC DNA]</scope>
    <source>
        <strain evidence="2">ATCC 43650</strain>
    </source>
</reference>
<keyword evidence="1" id="KW-0175">Coiled coil</keyword>
<protein>
    <submittedName>
        <fullName evidence="2">Uncharacterized protein</fullName>
    </submittedName>
</protein>
<evidence type="ECO:0000256" key="1">
    <source>
        <dbReference type="SAM" id="Coils"/>
    </source>
</evidence>
<evidence type="ECO:0000313" key="3">
    <source>
        <dbReference type="Proteomes" id="UP000065533"/>
    </source>
</evidence>
<sequence>MDSYKEYLNLLSKSYEEAIDWLLQKYGPAQDDYFRESSYQRFMNGEIKNITRGKASRTIEGLYCHHIDELKWLKISDQNFVKEYKIPFENQRKNRLVYCDLVEHTILHVLIINATSSEYGYPGYEAFLKPTIEEWYLDTKMPNPEWMKKCYVKSFLEPPKAFELIKEMQKVIGESYFNTLVDYYNEKKKIEEKRMKWQEQLKQNRIDAKERLIKNAKQLHYKSSRSEIVSASYFIRIDYKNGMELYNNCITLKEYDHSMKKYMKEEILDELLVYIESLSELGGEENNKKE</sequence>